<feature type="transmembrane region" description="Helical" evidence="5">
    <location>
        <begin position="183"/>
        <end position="201"/>
    </location>
</feature>
<dbReference type="GO" id="GO:0016874">
    <property type="term" value="F:ligase activity"/>
    <property type="evidence" value="ECO:0007669"/>
    <property type="project" value="UniProtKB-KW"/>
</dbReference>
<feature type="transmembrane region" description="Helical" evidence="5">
    <location>
        <begin position="35"/>
        <end position="51"/>
    </location>
</feature>
<feature type="transmembrane region" description="Helical" evidence="5">
    <location>
        <begin position="356"/>
        <end position="374"/>
    </location>
</feature>
<evidence type="ECO:0000256" key="5">
    <source>
        <dbReference type="SAM" id="Phobius"/>
    </source>
</evidence>
<dbReference type="GO" id="GO:0016020">
    <property type="term" value="C:membrane"/>
    <property type="evidence" value="ECO:0007669"/>
    <property type="project" value="UniProtKB-SubCell"/>
</dbReference>
<evidence type="ECO:0000313" key="8">
    <source>
        <dbReference type="Proteomes" id="UP001212996"/>
    </source>
</evidence>
<dbReference type="NCBIfam" id="NF012031">
    <property type="entry name" value="PRK15487.1"/>
    <property type="match status" value="1"/>
</dbReference>
<dbReference type="EMBL" id="JAQMFO010000013">
    <property type="protein sequence ID" value="MDB6372500.1"/>
    <property type="molecule type" value="Genomic_DNA"/>
</dbReference>
<comment type="subcellular location">
    <subcellularLocation>
        <location evidence="1">Membrane</location>
        <topology evidence="1">Multi-pass membrane protein</topology>
    </subcellularLocation>
</comment>
<feature type="transmembrane region" description="Helical" evidence="5">
    <location>
        <begin position="319"/>
        <end position="344"/>
    </location>
</feature>
<organism evidence="7 8">
    <name type="scientific">Photorhabdus bodei</name>
    <dbReference type="NCBI Taxonomy" id="2029681"/>
    <lineage>
        <taxon>Bacteria</taxon>
        <taxon>Pseudomonadati</taxon>
        <taxon>Pseudomonadota</taxon>
        <taxon>Gammaproteobacteria</taxon>
        <taxon>Enterobacterales</taxon>
        <taxon>Morganellaceae</taxon>
        <taxon>Photorhabdus</taxon>
    </lineage>
</organism>
<dbReference type="PANTHER" id="PTHR37422">
    <property type="entry name" value="TEICHURONIC ACID BIOSYNTHESIS PROTEIN TUAE"/>
    <property type="match status" value="1"/>
</dbReference>
<evidence type="ECO:0000313" key="7">
    <source>
        <dbReference type="EMBL" id="MDB6372500.1"/>
    </source>
</evidence>
<dbReference type="RefSeq" id="WP_271866429.1">
    <property type="nucleotide sequence ID" value="NZ_JAQMFO010000013.1"/>
</dbReference>
<evidence type="ECO:0000256" key="3">
    <source>
        <dbReference type="ARBA" id="ARBA00022989"/>
    </source>
</evidence>
<sequence length="402" mass="46578">MTIELIKRNVSWNTFLVGGYVSLVYLTDVTRYKNLFLILMAITSIFYLCKYPKIYVNAVKNKLFFALCIFSLTVIYSILISKNPVISFNEVKTPFFRDVFIVAILISILLFKEDSLKIKKMLLCCFLIGLSLITLKEIYLYYIDYRKNIMPFSNTNHRSVSDGIVFFFPILLSVWYLINKKSYFSLLGVISLSTLVLFVLLGTLSRGAWLAVFFMHMFILLINRDRKLFIITLIVGITVFSIIKFHKNNNESMLLTKMEQLDSSHRYKNGTQGSALTLIFENPILGYGSGNEIYNSVYNDKVIHHEEWTFKSSLGPHNIYLTVWFSSGIIGILSFLYLIYIYIIKSKTLVLSEKKYTRQISIMLMASFIGYFIIRGNFESVHLNMLGIYFGFLISLINNNDE</sequence>
<proteinExistence type="predicted"/>
<feature type="transmembrane region" description="Helical" evidence="5">
    <location>
        <begin position="163"/>
        <end position="178"/>
    </location>
</feature>
<evidence type="ECO:0000256" key="1">
    <source>
        <dbReference type="ARBA" id="ARBA00004141"/>
    </source>
</evidence>
<comment type="caution">
    <text evidence="7">The sequence shown here is derived from an EMBL/GenBank/DDBJ whole genome shotgun (WGS) entry which is preliminary data.</text>
</comment>
<keyword evidence="7" id="KW-0436">Ligase</keyword>
<dbReference type="InterPro" id="IPR051533">
    <property type="entry name" value="WaaL-like"/>
</dbReference>
<dbReference type="Proteomes" id="UP001212996">
    <property type="component" value="Unassembled WGS sequence"/>
</dbReference>
<feature type="domain" description="O-antigen ligase-related" evidence="6">
    <location>
        <begin position="195"/>
        <end position="336"/>
    </location>
</feature>
<protein>
    <submittedName>
        <fullName evidence="7">O-antigen ligase RfaL</fullName>
    </submittedName>
</protein>
<keyword evidence="4 5" id="KW-0472">Membrane</keyword>
<evidence type="ECO:0000256" key="2">
    <source>
        <dbReference type="ARBA" id="ARBA00022692"/>
    </source>
</evidence>
<dbReference type="PANTHER" id="PTHR37422:SF17">
    <property type="entry name" value="O-ANTIGEN LIGASE"/>
    <property type="match status" value="1"/>
</dbReference>
<evidence type="ECO:0000256" key="4">
    <source>
        <dbReference type="ARBA" id="ARBA00023136"/>
    </source>
</evidence>
<feature type="transmembrane region" description="Helical" evidence="5">
    <location>
        <begin position="123"/>
        <end position="143"/>
    </location>
</feature>
<feature type="transmembrane region" description="Helical" evidence="5">
    <location>
        <begin position="94"/>
        <end position="111"/>
    </location>
</feature>
<feature type="transmembrane region" description="Helical" evidence="5">
    <location>
        <begin position="380"/>
        <end position="397"/>
    </location>
</feature>
<accession>A0AAW6BL37</accession>
<feature type="transmembrane region" description="Helical" evidence="5">
    <location>
        <begin position="228"/>
        <end position="246"/>
    </location>
</feature>
<gene>
    <name evidence="7" type="primary">rfaL</name>
    <name evidence="7" type="ORF">PH362_11230</name>
</gene>
<feature type="transmembrane region" description="Helical" evidence="5">
    <location>
        <begin position="63"/>
        <end position="82"/>
    </location>
</feature>
<keyword evidence="2 5" id="KW-0812">Transmembrane</keyword>
<reference evidence="7" key="1">
    <citation type="submission" date="2023-01" db="EMBL/GenBank/DDBJ databases">
        <title>Genome sequencing of Photorhabdus bodei 09-20.</title>
        <authorList>
            <person name="Kalindamar S."/>
            <person name="Kumru S."/>
        </authorList>
    </citation>
    <scope>NUCLEOTIDE SEQUENCE</scope>
    <source>
        <strain evidence="7">09-20</strain>
    </source>
</reference>
<name>A0AAW6BL37_9GAMM</name>
<dbReference type="InterPro" id="IPR007016">
    <property type="entry name" value="O-antigen_ligase-rel_domated"/>
</dbReference>
<evidence type="ECO:0000259" key="6">
    <source>
        <dbReference type="Pfam" id="PF04932"/>
    </source>
</evidence>
<feature type="transmembrane region" description="Helical" evidence="5">
    <location>
        <begin position="12"/>
        <end position="29"/>
    </location>
</feature>
<keyword evidence="3 5" id="KW-1133">Transmembrane helix</keyword>
<dbReference type="Pfam" id="PF04932">
    <property type="entry name" value="Wzy_C"/>
    <property type="match status" value="1"/>
</dbReference>
<dbReference type="AlphaFoldDB" id="A0AAW6BL37"/>